<reference evidence="2" key="1">
    <citation type="submission" date="2009-08" db="EMBL/GenBank/DDBJ databases">
        <title>The complete genome of Chitinophaga pinensis DSM 2588.</title>
        <authorList>
            <consortium name="US DOE Joint Genome Institute (JGI-PGF)"/>
            <person name="Lucas S."/>
            <person name="Copeland A."/>
            <person name="Lapidus A."/>
            <person name="Glavina del Rio T."/>
            <person name="Dalin E."/>
            <person name="Tice H."/>
            <person name="Bruce D."/>
            <person name="Goodwin L."/>
            <person name="Pitluck S."/>
            <person name="Kyrpides N."/>
            <person name="Mavromatis K."/>
            <person name="Ivanova N."/>
            <person name="Mikhailova N."/>
            <person name="Sims D."/>
            <person name="Meinche L."/>
            <person name="Brettin T."/>
            <person name="Detter J.C."/>
            <person name="Han C."/>
            <person name="Larimer F."/>
            <person name="Land M."/>
            <person name="Hauser L."/>
            <person name="Markowitz V."/>
            <person name="Cheng J.-F."/>
            <person name="Hugenholtz P."/>
            <person name="Woyke T."/>
            <person name="Wu D."/>
            <person name="Spring S."/>
            <person name="Klenk H.-P."/>
            <person name="Eisen J.A."/>
        </authorList>
    </citation>
    <scope>NUCLEOTIDE SEQUENCE [LARGE SCALE GENOMIC DNA]</scope>
    <source>
        <strain evidence="2">ATCC 43595 / DSM 2588 / LMG 13176 / NBRC 15968 / NCIMB 11800 / UQM 2034</strain>
    </source>
</reference>
<evidence type="ECO:0000313" key="1">
    <source>
        <dbReference type="EMBL" id="ACU58059.1"/>
    </source>
</evidence>
<accession>A0A979FZH2</accession>
<dbReference type="KEGG" id="cpi:Cpin_0561"/>
<proteinExistence type="predicted"/>
<name>A0A979FZH2_CHIPD</name>
<reference evidence="1 2" key="2">
    <citation type="journal article" date="2010" name="Stand. Genomic Sci.">
        <title>Complete genome sequence of Chitinophaga pinensis type strain (UQM 2034).</title>
        <authorList>
            <person name="Glavina Del Rio T."/>
            <person name="Abt B."/>
            <person name="Spring S."/>
            <person name="Lapidus A."/>
            <person name="Nolan M."/>
            <person name="Tice H."/>
            <person name="Copeland A."/>
            <person name="Cheng J.F."/>
            <person name="Chen F."/>
            <person name="Bruce D."/>
            <person name="Goodwin L."/>
            <person name="Pitluck S."/>
            <person name="Ivanova N."/>
            <person name="Mavromatis K."/>
            <person name="Mikhailova N."/>
            <person name="Pati A."/>
            <person name="Chen A."/>
            <person name="Palaniappan K."/>
            <person name="Land M."/>
            <person name="Hauser L."/>
            <person name="Chang Y.J."/>
            <person name="Jeffries C.D."/>
            <person name="Chain P."/>
            <person name="Saunders E."/>
            <person name="Detter J.C."/>
            <person name="Brettin T."/>
            <person name="Rohde M."/>
            <person name="Goker M."/>
            <person name="Bristow J."/>
            <person name="Eisen J.A."/>
            <person name="Markowitz V."/>
            <person name="Hugenholtz P."/>
            <person name="Kyrpides N.C."/>
            <person name="Klenk H.P."/>
            <person name="Lucas S."/>
        </authorList>
    </citation>
    <scope>NUCLEOTIDE SEQUENCE [LARGE SCALE GENOMIC DNA]</scope>
    <source>
        <strain evidence="2">ATCC 43595 / DSM 2588 / LMG 13176 / NBRC 15968 / NCIMB 11800 / UQM 2034</strain>
    </source>
</reference>
<gene>
    <name evidence="1" type="ordered locus">Cpin_0561</name>
</gene>
<dbReference type="EMBL" id="CP001699">
    <property type="protein sequence ID" value="ACU58059.1"/>
    <property type="molecule type" value="Genomic_DNA"/>
</dbReference>
<organism evidence="1 2">
    <name type="scientific">Chitinophaga pinensis (strain ATCC 43595 / DSM 2588 / LMG 13176 / NBRC 15968 / NCIMB 11800 / UQM 2034)</name>
    <dbReference type="NCBI Taxonomy" id="485918"/>
    <lineage>
        <taxon>Bacteria</taxon>
        <taxon>Pseudomonadati</taxon>
        <taxon>Bacteroidota</taxon>
        <taxon>Chitinophagia</taxon>
        <taxon>Chitinophagales</taxon>
        <taxon>Chitinophagaceae</taxon>
        <taxon>Chitinophaga</taxon>
    </lineage>
</organism>
<evidence type="ECO:0000313" key="2">
    <source>
        <dbReference type="Proteomes" id="UP000002215"/>
    </source>
</evidence>
<dbReference type="Proteomes" id="UP000002215">
    <property type="component" value="Chromosome"/>
</dbReference>
<dbReference type="AlphaFoldDB" id="A0A979FZH2"/>
<sequence>MPVNEKRMSDNEPIAGNIAIKSPDMIYRIIILNLNRKSIII</sequence>
<protein>
    <submittedName>
        <fullName evidence="1">Uncharacterized protein</fullName>
    </submittedName>
</protein>